<name>A0A0W0RSZ4_LEGBO</name>
<evidence type="ECO:0000313" key="1">
    <source>
        <dbReference type="EMBL" id="KTC74186.1"/>
    </source>
</evidence>
<evidence type="ECO:0000313" key="2">
    <source>
        <dbReference type="Proteomes" id="UP000054695"/>
    </source>
</evidence>
<protein>
    <recommendedName>
        <fullName evidence="3">SH2 domain-containing protein</fullName>
    </recommendedName>
</protein>
<accession>A0A0W0RSZ4</accession>
<evidence type="ECO:0008006" key="3">
    <source>
        <dbReference type="Google" id="ProtNLM"/>
    </source>
</evidence>
<sequence>MDSKQNNESESKVPIIFGKLSSNQLHDILENHGATKKETKAVFLIRDNSAGIMTVSYYSQEHEMVKHLRFGLTHDGWKIVPKPPKEPAFTDTLEVKAKYMQDKVTFDDEMQRFLNTAKMLFEQSVTPEQIKTLCIELQKNEFNLHGLIRPTRTQVSLEKHYVDYVGNVFIAEDIPGLVNTNKAR</sequence>
<keyword evidence="2" id="KW-1185">Reference proteome</keyword>
<proteinExistence type="predicted"/>
<gene>
    <name evidence="1" type="ORF">Lboz_1626</name>
</gene>
<comment type="caution">
    <text evidence="1">The sequence shown here is derived from an EMBL/GenBank/DDBJ whole genome shotgun (WGS) entry which is preliminary data.</text>
</comment>
<dbReference type="EMBL" id="LNXU01000017">
    <property type="protein sequence ID" value="KTC74186.1"/>
    <property type="molecule type" value="Genomic_DNA"/>
</dbReference>
<reference evidence="1 2" key="1">
    <citation type="submission" date="2015-11" db="EMBL/GenBank/DDBJ databases">
        <title>Genomic analysis of 38 Legionella species identifies large and diverse effector repertoires.</title>
        <authorList>
            <person name="Burstein D."/>
            <person name="Amaro F."/>
            <person name="Zusman T."/>
            <person name="Lifshitz Z."/>
            <person name="Cohen O."/>
            <person name="Gilbert J.A."/>
            <person name="Pupko T."/>
            <person name="Shuman H.A."/>
            <person name="Segal G."/>
        </authorList>
    </citation>
    <scope>NUCLEOTIDE SEQUENCE [LARGE SCALE GENOMIC DNA]</scope>
    <source>
        <strain evidence="1 2">WIGA</strain>
    </source>
</reference>
<dbReference type="PATRIC" id="fig|447.4.peg.1734"/>
<dbReference type="AlphaFoldDB" id="A0A0W0RSZ4"/>
<dbReference type="OrthoDB" id="5648479at2"/>
<dbReference type="STRING" id="447.Lboz_1626"/>
<organism evidence="1 2">
    <name type="scientific">Legionella bozemanae</name>
    <name type="common">Fluoribacter bozemanae</name>
    <dbReference type="NCBI Taxonomy" id="447"/>
    <lineage>
        <taxon>Bacteria</taxon>
        <taxon>Pseudomonadati</taxon>
        <taxon>Pseudomonadota</taxon>
        <taxon>Gammaproteobacteria</taxon>
        <taxon>Legionellales</taxon>
        <taxon>Legionellaceae</taxon>
        <taxon>Legionella</taxon>
    </lineage>
</organism>
<dbReference type="Proteomes" id="UP000054695">
    <property type="component" value="Unassembled WGS sequence"/>
</dbReference>